<evidence type="ECO:0000256" key="9">
    <source>
        <dbReference type="ARBA" id="ARBA00022722"/>
    </source>
</evidence>
<dbReference type="SUPFAM" id="SSF54768">
    <property type="entry name" value="dsRNA-binding domain-like"/>
    <property type="match status" value="1"/>
</dbReference>
<organism evidence="20 21">
    <name type="scientific">Aerococcus agrisoli</name>
    <dbReference type="NCBI Taxonomy" id="2487350"/>
    <lineage>
        <taxon>Bacteria</taxon>
        <taxon>Bacillati</taxon>
        <taxon>Bacillota</taxon>
        <taxon>Bacilli</taxon>
        <taxon>Lactobacillales</taxon>
        <taxon>Aerococcaceae</taxon>
        <taxon>Aerococcus</taxon>
    </lineage>
</organism>
<dbReference type="GO" id="GO:0010468">
    <property type="term" value="P:regulation of gene expression"/>
    <property type="evidence" value="ECO:0007669"/>
    <property type="project" value="TreeGrafter"/>
</dbReference>
<dbReference type="SMART" id="SM00535">
    <property type="entry name" value="RIBOc"/>
    <property type="match status" value="1"/>
</dbReference>
<protein>
    <recommendedName>
        <fullName evidence="17">Ribonuclease 3</fullName>
        <ecNumber evidence="17">3.1.26.3</ecNumber>
    </recommendedName>
    <alternativeName>
        <fullName evidence="17">Ribonuclease III</fullName>
        <shortName evidence="17">RNase III</shortName>
    </alternativeName>
</protein>
<dbReference type="FunFam" id="1.10.1520.10:FF:000001">
    <property type="entry name" value="Ribonuclease 3"/>
    <property type="match status" value="1"/>
</dbReference>
<dbReference type="AlphaFoldDB" id="A0A3N4G2E6"/>
<name>A0A3N4G2E6_9LACT</name>
<evidence type="ECO:0000256" key="3">
    <source>
        <dbReference type="ARBA" id="ARBA00010183"/>
    </source>
</evidence>
<evidence type="ECO:0000256" key="4">
    <source>
        <dbReference type="ARBA" id="ARBA00011738"/>
    </source>
</evidence>
<comment type="function">
    <text evidence="16">Digests double-stranded RNA. Involved in the processing of primary rRNA transcript to yield the immediate precursors to the large and small rRNAs (23S and 16S). Also processes some mRNAs, and tRNAs when they are encoded in the rRNA operon.</text>
</comment>
<dbReference type="PROSITE" id="PS50142">
    <property type="entry name" value="RNASE_3_2"/>
    <property type="match status" value="1"/>
</dbReference>
<evidence type="ECO:0000256" key="8">
    <source>
        <dbReference type="ARBA" id="ARBA00022694"/>
    </source>
</evidence>
<feature type="binding site" evidence="17">
    <location>
        <position position="49"/>
    </location>
    <ligand>
        <name>Mg(2+)</name>
        <dbReference type="ChEBI" id="CHEBI:18420"/>
    </ligand>
</feature>
<dbReference type="InterPro" id="IPR011907">
    <property type="entry name" value="RNase_III"/>
</dbReference>
<keyword evidence="10 17" id="KW-0479">Metal-binding</keyword>
<reference evidence="20 21" key="1">
    <citation type="submission" date="2018-11" db="EMBL/GenBank/DDBJ databases">
        <title>Aerococcus sp. SJQ22, whole genome shotgun sequence.</title>
        <authorList>
            <person name="Sun L."/>
            <person name="Gao X."/>
            <person name="Chen W."/>
            <person name="Huang K."/>
        </authorList>
    </citation>
    <scope>NUCLEOTIDE SEQUENCE [LARGE SCALE GENOMIC DNA]</scope>
    <source>
        <strain evidence="20 21">SJQ22</strain>
    </source>
</reference>
<evidence type="ECO:0000256" key="2">
    <source>
        <dbReference type="ARBA" id="ARBA00004496"/>
    </source>
</evidence>
<feature type="binding site" evidence="17">
    <location>
        <position position="122"/>
    </location>
    <ligand>
        <name>Mg(2+)</name>
        <dbReference type="ChEBI" id="CHEBI:18420"/>
    </ligand>
</feature>
<dbReference type="EMBL" id="RKMG01000032">
    <property type="protein sequence ID" value="RPA57123.1"/>
    <property type="molecule type" value="Genomic_DNA"/>
</dbReference>
<evidence type="ECO:0000259" key="18">
    <source>
        <dbReference type="PROSITE" id="PS50137"/>
    </source>
</evidence>
<evidence type="ECO:0000256" key="6">
    <source>
        <dbReference type="ARBA" id="ARBA00022552"/>
    </source>
</evidence>
<feature type="binding site" evidence="17">
    <location>
        <position position="125"/>
    </location>
    <ligand>
        <name>Mg(2+)</name>
        <dbReference type="ChEBI" id="CHEBI:18420"/>
    </ligand>
</feature>
<dbReference type="Gene3D" id="1.10.1520.10">
    <property type="entry name" value="Ribonuclease III domain"/>
    <property type="match status" value="1"/>
</dbReference>
<dbReference type="Pfam" id="PF14622">
    <property type="entry name" value="Ribonucleas_3_3"/>
    <property type="match status" value="1"/>
</dbReference>
<dbReference type="GO" id="GO:0042802">
    <property type="term" value="F:identical protein binding"/>
    <property type="evidence" value="ECO:0007669"/>
    <property type="project" value="UniProtKB-ARBA"/>
</dbReference>
<feature type="active site" evidence="17">
    <location>
        <position position="53"/>
    </location>
</feature>
<dbReference type="GO" id="GO:0046872">
    <property type="term" value="F:metal ion binding"/>
    <property type="evidence" value="ECO:0007669"/>
    <property type="project" value="UniProtKB-KW"/>
</dbReference>
<evidence type="ECO:0000256" key="11">
    <source>
        <dbReference type="ARBA" id="ARBA00022730"/>
    </source>
</evidence>
<evidence type="ECO:0000256" key="7">
    <source>
        <dbReference type="ARBA" id="ARBA00022664"/>
    </source>
</evidence>
<feature type="domain" description="RNase III" evidence="19">
    <location>
        <begin position="3"/>
        <end position="136"/>
    </location>
</feature>
<dbReference type="GO" id="GO:0004525">
    <property type="term" value="F:ribonuclease III activity"/>
    <property type="evidence" value="ECO:0007669"/>
    <property type="project" value="UniProtKB-UniRule"/>
</dbReference>
<evidence type="ECO:0000259" key="19">
    <source>
        <dbReference type="PROSITE" id="PS50142"/>
    </source>
</evidence>
<dbReference type="HAMAP" id="MF_00104">
    <property type="entry name" value="RNase_III"/>
    <property type="match status" value="1"/>
</dbReference>
<dbReference type="Gene3D" id="3.30.160.20">
    <property type="match status" value="1"/>
</dbReference>
<dbReference type="SMART" id="SM00358">
    <property type="entry name" value="DSRM"/>
    <property type="match status" value="1"/>
</dbReference>
<gene>
    <name evidence="17" type="primary">rnc</name>
    <name evidence="20" type="ORF">EF384_08340</name>
</gene>
<keyword evidence="13 17" id="KW-0378">Hydrolase</keyword>
<dbReference type="Pfam" id="PF00035">
    <property type="entry name" value="dsrm"/>
    <property type="match status" value="1"/>
</dbReference>
<keyword evidence="8 17" id="KW-0819">tRNA processing</keyword>
<dbReference type="PROSITE" id="PS50137">
    <property type="entry name" value="DS_RBD"/>
    <property type="match status" value="1"/>
</dbReference>
<evidence type="ECO:0000256" key="16">
    <source>
        <dbReference type="ARBA" id="ARBA00053741"/>
    </source>
</evidence>
<proteinExistence type="inferred from homology"/>
<comment type="catalytic activity">
    <reaction evidence="1 17">
        <text>Endonucleolytic cleavage to 5'-phosphomonoester.</text>
        <dbReference type="EC" id="3.1.26.3"/>
    </reaction>
</comment>
<dbReference type="FunFam" id="3.30.160.20:FF:000003">
    <property type="entry name" value="Ribonuclease 3"/>
    <property type="match status" value="1"/>
</dbReference>
<dbReference type="OrthoDB" id="9805026at2"/>
<keyword evidence="14 17" id="KW-0460">Magnesium</keyword>
<dbReference type="GO" id="GO:0006364">
    <property type="term" value="P:rRNA processing"/>
    <property type="evidence" value="ECO:0007669"/>
    <property type="project" value="UniProtKB-UniRule"/>
</dbReference>
<dbReference type="SUPFAM" id="SSF69065">
    <property type="entry name" value="RNase III domain-like"/>
    <property type="match status" value="1"/>
</dbReference>
<dbReference type="GO" id="GO:0003725">
    <property type="term" value="F:double-stranded RNA binding"/>
    <property type="evidence" value="ECO:0007669"/>
    <property type="project" value="TreeGrafter"/>
</dbReference>
<dbReference type="GO" id="GO:0019843">
    <property type="term" value="F:rRNA binding"/>
    <property type="evidence" value="ECO:0007669"/>
    <property type="project" value="UniProtKB-KW"/>
</dbReference>
<keyword evidence="15 17" id="KW-0694">RNA-binding</keyword>
<comment type="similarity">
    <text evidence="3">Belongs to the ribonuclease III family.</text>
</comment>
<evidence type="ECO:0000256" key="17">
    <source>
        <dbReference type="HAMAP-Rule" id="MF_00104"/>
    </source>
</evidence>
<dbReference type="InterPro" id="IPR036389">
    <property type="entry name" value="RNase_III_sf"/>
</dbReference>
<dbReference type="Proteomes" id="UP000273977">
    <property type="component" value="Unassembled WGS sequence"/>
</dbReference>
<comment type="function">
    <text evidence="17">Digests double-stranded RNA. Involved in the processing of primary rRNA transcript to yield the immediate precursors to the large and small rRNAs (23S and 16S). Processes some mRNAs, and tRNAs when they are encoded in the rRNA operon. Processes pre-crRNA and tracrRNA of type II CRISPR loci if present in the organism.</text>
</comment>
<sequence length="231" mass="26153">MDLTGVKELLATNFDLHMQDETHYIEAFTHSSFVNENRNLDLKDNERIEFLGDAVLELVVSNYLYRNYPEMDEGKMSSLRALIVREESLSKRAVECGFDQFVRLGNGEEASNGRKRPSLLCDLFESVLGAIYLDLGLDAIEHFMSLTIYPKIKNGEFMRQSDAKTALQEELQKDGAIQLAYELIKEEGPAHEKRFEVAVRLYDEIIGRGVGHSKKSAEQAAAANALEMLKK</sequence>
<evidence type="ECO:0000256" key="10">
    <source>
        <dbReference type="ARBA" id="ARBA00022723"/>
    </source>
</evidence>
<dbReference type="NCBIfam" id="TIGR02191">
    <property type="entry name" value="RNaseIII"/>
    <property type="match status" value="1"/>
</dbReference>
<evidence type="ECO:0000256" key="13">
    <source>
        <dbReference type="ARBA" id="ARBA00022801"/>
    </source>
</evidence>
<dbReference type="GO" id="GO:0008033">
    <property type="term" value="P:tRNA processing"/>
    <property type="evidence" value="ECO:0007669"/>
    <property type="project" value="UniProtKB-KW"/>
</dbReference>
<accession>A0A3N4G2E6</accession>
<feature type="domain" description="DRBM" evidence="18">
    <location>
        <begin position="162"/>
        <end position="231"/>
    </location>
</feature>
<comment type="caution">
    <text evidence="20">The sequence shown here is derived from an EMBL/GenBank/DDBJ whole genome shotgun (WGS) entry which is preliminary data.</text>
</comment>
<evidence type="ECO:0000256" key="1">
    <source>
        <dbReference type="ARBA" id="ARBA00000109"/>
    </source>
</evidence>
<feature type="active site" evidence="17">
    <location>
        <position position="125"/>
    </location>
</feature>
<dbReference type="GO" id="GO:0006397">
    <property type="term" value="P:mRNA processing"/>
    <property type="evidence" value="ECO:0007669"/>
    <property type="project" value="UniProtKB-UniRule"/>
</dbReference>
<keyword evidence="11 17" id="KW-0699">rRNA-binding</keyword>
<evidence type="ECO:0000256" key="12">
    <source>
        <dbReference type="ARBA" id="ARBA00022759"/>
    </source>
</evidence>
<keyword evidence="5 17" id="KW-0963">Cytoplasm</keyword>
<keyword evidence="12 17" id="KW-0255">Endonuclease</keyword>
<dbReference type="GO" id="GO:0005737">
    <property type="term" value="C:cytoplasm"/>
    <property type="evidence" value="ECO:0007669"/>
    <property type="project" value="UniProtKB-SubCell"/>
</dbReference>
<dbReference type="InterPro" id="IPR014720">
    <property type="entry name" value="dsRBD_dom"/>
</dbReference>
<evidence type="ECO:0000256" key="15">
    <source>
        <dbReference type="ARBA" id="ARBA00022884"/>
    </source>
</evidence>
<evidence type="ECO:0000313" key="21">
    <source>
        <dbReference type="Proteomes" id="UP000273977"/>
    </source>
</evidence>
<dbReference type="EC" id="3.1.26.3" evidence="17"/>
<comment type="cofactor">
    <cofactor evidence="17">
        <name>Mg(2+)</name>
        <dbReference type="ChEBI" id="CHEBI:18420"/>
    </cofactor>
</comment>
<dbReference type="InterPro" id="IPR000999">
    <property type="entry name" value="RNase_III_dom"/>
</dbReference>
<keyword evidence="21" id="KW-1185">Reference proteome</keyword>
<dbReference type="PANTHER" id="PTHR11207:SF0">
    <property type="entry name" value="RIBONUCLEASE 3"/>
    <property type="match status" value="1"/>
</dbReference>
<dbReference type="RefSeq" id="WP_094518303.1">
    <property type="nucleotide sequence ID" value="NZ_RKMG01000032.1"/>
</dbReference>
<evidence type="ECO:0000256" key="14">
    <source>
        <dbReference type="ARBA" id="ARBA00022842"/>
    </source>
</evidence>
<dbReference type="PANTHER" id="PTHR11207">
    <property type="entry name" value="RIBONUCLEASE III"/>
    <property type="match status" value="1"/>
</dbReference>
<evidence type="ECO:0000313" key="20">
    <source>
        <dbReference type="EMBL" id="RPA57123.1"/>
    </source>
</evidence>
<comment type="subunit">
    <text evidence="4 17">Homodimer.</text>
</comment>
<dbReference type="CDD" id="cd10845">
    <property type="entry name" value="DSRM_RNAse_III_family"/>
    <property type="match status" value="1"/>
</dbReference>
<comment type="subcellular location">
    <subcellularLocation>
        <location evidence="2 17">Cytoplasm</location>
    </subcellularLocation>
</comment>
<dbReference type="CDD" id="cd00593">
    <property type="entry name" value="RIBOc"/>
    <property type="match status" value="1"/>
</dbReference>
<keyword evidence="6 17" id="KW-0698">rRNA processing</keyword>
<keyword evidence="9 17" id="KW-0540">Nuclease</keyword>
<keyword evidence="7 17" id="KW-0507">mRNA processing</keyword>
<evidence type="ECO:0000256" key="5">
    <source>
        <dbReference type="ARBA" id="ARBA00022490"/>
    </source>
</evidence>